<dbReference type="GO" id="GO:0005634">
    <property type="term" value="C:nucleus"/>
    <property type="evidence" value="ECO:0007669"/>
    <property type="project" value="InterPro"/>
</dbReference>
<protein>
    <submittedName>
        <fullName evidence="5">(African queen) hypothetical protein</fullName>
    </submittedName>
</protein>
<evidence type="ECO:0000313" key="6">
    <source>
        <dbReference type="Proteomes" id="UP000789524"/>
    </source>
</evidence>
<keyword evidence="6" id="KW-1185">Reference proteome</keyword>
<dbReference type="PROSITE" id="PS51915">
    <property type="entry name" value="ZAD"/>
    <property type="match status" value="1"/>
</dbReference>
<feature type="binding site" evidence="2">
    <location>
        <position position="61"/>
    </location>
    <ligand>
        <name>Zn(2+)</name>
        <dbReference type="ChEBI" id="CHEBI:29105"/>
    </ligand>
</feature>
<dbReference type="SUPFAM" id="SSF57716">
    <property type="entry name" value="Glucocorticoid receptor-like (DNA-binding domain)"/>
    <property type="match status" value="1"/>
</dbReference>
<feature type="binding site" evidence="2">
    <location>
        <position position="12"/>
    </location>
    <ligand>
        <name>Zn(2+)</name>
        <dbReference type="ChEBI" id="CHEBI:29105"/>
    </ligand>
</feature>
<keyword evidence="2" id="KW-0479">Metal-binding</keyword>
<proteinExistence type="predicted"/>
<dbReference type="SUPFAM" id="SSF57667">
    <property type="entry name" value="beta-beta-alpha zinc fingers"/>
    <property type="match status" value="1"/>
</dbReference>
<dbReference type="PROSITE" id="PS50157">
    <property type="entry name" value="ZINC_FINGER_C2H2_2"/>
    <property type="match status" value="2"/>
</dbReference>
<name>A0A8J2R5W1_9NEOP</name>
<evidence type="ECO:0000256" key="2">
    <source>
        <dbReference type="PROSITE-ProRule" id="PRU01263"/>
    </source>
</evidence>
<dbReference type="SMART" id="SM00355">
    <property type="entry name" value="ZnF_C2H2"/>
    <property type="match status" value="2"/>
</dbReference>
<evidence type="ECO:0000256" key="1">
    <source>
        <dbReference type="PROSITE-ProRule" id="PRU00042"/>
    </source>
</evidence>
<evidence type="ECO:0000313" key="5">
    <source>
        <dbReference type="EMBL" id="CAG9581547.1"/>
    </source>
</evidence>
<dbReference type="SMART" id="SM00868">
    <property type="entry name" value="zf-AD"/>
    <property type="match status" value="1"/>
</dbReference>
<dbReference type="Gene3D" id="3.30.160.60">
    <property type="entry name" value="Classic Zinc Finger"/>
    <property type="match status" value="1"/>
</dbReference>
<keyword evidence="2" id="KW-0862">Zinc</keyword>
<dbReference type="AlphaFoldDB" id="A0A8J2R5W1"/>
<sequence length="249" mass="28842">MVESNSDFERCCRLCAEEQEVTIMIFSKEAEVMLLQNKLNKYLLIEVDEDDKLPKNICIQCCSKLQNVCEFIDNAHKAQEVLLKQSMMLEDNDENKPILITEIKSETDFDSDAKCMEVNVDPMMVLQNSEVEETPNLEKSCESVEHEDEITYLNGADGENVTIKLIKKGDKVIEDDKKDTKPFQCITCNRGYYTELALKNHSWIHFNEDKIVKPYKCGSCGDQFEYKNEWISHLKEHRSRGMCNICGRL</sequence>
<feature type="domain" description="ZAD" evidence="4">
    <location>
        <begin position="10"/>
        <end position="85"/>
    </location>
</feature>
<dbReference type="GO" id="GO:0008270">
    <property type="term" value="F:zinc ion binding"/>
    <property type="evidence" value="ECO:0007669"/>
    <property type="project" value="UniProtKB-UniRule"/>
</dbReference>
<dbReference type="Proteomes" id="UP000789524">
    <property type="component" value="Unassembled WGS sequence"/>
</dbReference>
<feature type="domain" description="C2H2-type" evidence="3">
    <location>
        <begin position="183"/>
        <end position="210"/>
    </location>
</feature>
<gene>
    <name evidence="5" type="ORF">DCHRY22_LOCUS14129</name>
</gene>
<reference evidence="5" key="1">
    <citation type="submission" date="2021-09" db="EMBL/GenBank/DDBJ databases">
        <authorList>
            <person name="Martin H S."/>
        </authorList>
    </citation>
    <scope>NUCLEOTIDE SEQUENCE</scope>
</reference>
<dbReference type="InterPro" id="IPR013087">
    <property type="entry name" value="Znf_C2H2_type"/>
</dbReference>
<dbReference type="InterPro" id="IPR012934">
    <property type="entry name" value="Znf_AD"/>
</dbReference>
<feature type="binding site" evidence="2">
    <location>
        <position position="15"/>
    </location>
    <ligand>
        <name>Zn(2+)</name>
        <dbReference type="ChEBI" id="CHEBI:29105"/>
    </ligand>
</feature>
<accession>A0A8J2R5W1</accession>
<dbReference type="OrthoDB" id="654211at2759"/>
<dbReference type="PANTHER" id="PTHR39942">
    <property type="entry name" value="BCDNA.LD26519-RELATED"/>
    <property type="match status" value="1"/>
</dbReference>
<dbReference type="EMBL" id="CAKASE010000080">
    <property type="protein sequence ID" value="CAG9581547.1"/>
    <property type="molecule type" value="Genomic_DNA"/>
</dbReference>
<dbReference type="InterPro" id="IPR036236">
    <property type="entry name" value="Znf_C2H2_sf"/>
</dbReference>
<evidence type="ECO:0000259" key="4">
    <source>
        <dbReference type="PROSITE" id="PS51915"/>
    </source>
</evidence>
<feature type="domain" description="C2H2-type" evidence="3">
    <location>
        <begin position="215"/>
        <end position="242"/>
    </location>
</feature>
<dbReference type="Pfam" id="PF07776">
    <property type="entry name" value="zf-AD"/>
    <property type="match status" value="1"/>
</dbReference>
<dbReference type="PANTHER" id="PTHR39942:SF1">
    <property type="entry name" value="BCDNA.LD26519-RELATED"/>
    <property type="match status" value="1"/>
</dbReference>
<comment type="caution">
    <text evidence="5">The sequence shown here is derived from an EMBL/GenBank/DDBJ whole genome shotgun (WGS) entry which is preliminary data.</text>
</comment>
<dbReference type="Gene3D" id="3.40.1800.20">
    <property type="match status" value="1"/>
</dbReference>
<keyword evidence="1" id="KW-0863">Zinc-finger</keyword>
<organism evidence="5 6">
    <name type="scientific">Danaus chrysippus</name>
    <name type="common">African queen</name>
    <dbReference type="NCBI Taxonomy" id="151541"/>
    <lineage>
        <taxon>Eukaryota</taxon>
        <taxon>Metazoa</taxon>
        <taxon>Ecdysozoa</taxon>
        <taxon>Arthropoda</taxon>
        <taxon>Hexapoda</taxon>
        <taxon>Insecta</taxon>
        <taxon>Pterygota</taxon>
        <taxon>Neoptera</taxon>
        <taxon>Endopterygota</taxon>
        <taxon>Lepidoptera</taxon>
        <taxon>Glossata</taxon>
        <taxon>Ditrysia</taxon>
        <taxon>Papilionoidea</taxon>
        <taxon>Nymphalidae</taxon>
        <taxon>Danainae</taxon>
        <taxon>Danaini</taxon>
        <taxon>Danaina</taxon>
        <taxon>Danaus</taxon>
        <taxon>Anosia</taxon>
    </lineage>
</organism>
<evidence type="ECO:0000259" key="3">
    <source>
        <dbReference type="PROSITE" id="PS50157"/>
    </source>
</evidence>
<feature type="binding site" evidence="2">
    <location>
        <position position="58"/>
    </location>
    <ligand>
        <name>Zn(2+)</name>
        <dbReference type="ChEBI" id="CHEBI:29105"/>
    </ligand>
</feature>
<dbReference type="PROSITE" id="PS00028">
    <property type="entry name" value="ZINC_FINGER_C2H2_1"/>
    <property type="match status" value="2"/>
</dbReference>